<reference evidence="3 4" key="1">
    <citation type="submission" date="2024-01" db="EMBL/GenBank/DDBJ databases">
        <authorList>
            <person name="Allen C."/>
            <person name="Tagirdzhanova G."/>
        </authorList>
    </citation>
    <scope>NUCLEOTIDE SEQUENCE [LARGE SCALE GENOMIC DNA]</scope>
</reference>
<feature type="region of interest" description="Disordered" evidence="2">
    <location>
        <begin position="85"/>
        <end position="178"/>
    </location>
</feature>
<comment type="caution">
    <text evidence="3">The sequence shown here is derived from an EMBL/GenBank/DDBJ whole genome shotgun (WGS) entry which is preliminary data.</text>
</comment>
<feature type="compositionally biased region" description="Polar residues" evidence="2">
    <location>
        <begin position="86"/>
        <end position="112"/>
    </location>
</feature>
<dbReference type="EMBL" id="CAWUHD010000091">
    <property type="protein sequence ID" value="CAK7230101.1"/>
    <property type="molecule type" value="Genomic_DNA"/>
</dbReference>
<sequence>MAPPSPPVPVPSKAAIRALRGLVLGTTCTLALVTEDRRRRINAARSAIRNGDRIRSARQYHPGGSAFAIALEEDSLSVEPAEIHWNTPSQQGRRNEFQQPASRPSRTANSMANWPDAMLVPAPLKRPSSPTRKLNGHPRKEATSISSTSPTNTDASTKSAASPELQAQSSTTAAAAPPLPRMFAYPAMANQLQKPTISLDQQSQEYTARAQLGRLSKQNVIPVTRTEPVPMVNFQATNTQIKELFESKRTEDLQAVVKALASTWLTIDASSDQQSALGEASAKLCRRFQKSNRMDLAQEVLQLAVKFGRLDEATYFAHNPLRVVLSLAPLDALQAEKTDAAMAKHDAVARRDTFVKRLEDAANLFLPASSSLSFKGMEASDSLVNTAKQLINCAFAASHHDLINSIYASTSRLSGDNISKLSQWFHSKLRKAGNPALSVSHFVAHPPLADSLSKAKFYETGDRIVEATRLSHYTQAGAVFEVLIALGTSTSNQLSIPWVTDLLYGQWHRSKDFSEIKSLFSKLKSGRKSQEGVSAAIYHIRSTYRVMVQIALEAGLPAEAKALFSEVTVLEPPAADDVRILGLFALEKAKAGDWQGVQGDFQQAATAAGDKGLDPRDTERVFMPIAKEYVRTHTISEAENFLKMCVNEIGVPCGKYMFTLLANEYSALREPHSFIAWLEYCTKSGLAVDAAFTNSILRSLEKHWKLGFQQLQEVYLQLSALGPSLGDRVTQTIMTHAAISRTKRNAQPDLAEGRIESVNVDKLPAPAATSQNKKTVASTVSTDRHFVDVDDLYLSMRQAFALDAPAKVVEMFKHAMRNGMPSSTKCLKLAVAAAVKSGLPAQPTKGMLPNFDVAIDLLETAHAAGQNVDDATAYVAIAYIDAVGPGSLRGFKRKSSVKTNVAAEVKSILLRLAASGVKIPDLVFNRAAFHMLKSHHMRGAVALAMSAANSPAGGGRPGYNIWNYCVLIEAHSRTGDEAGIRDATKGAAASGCLGETKGYAVLKQARRRLRTHLDYENTVQELGSNGAKSTDDQKTVAAARKERLPRLEAALQAVEDALEQARAARQKLKADRNEFKSAVLRIMEQSAYGAANKPVSVNVDIDTIPQLQSMAA</sequence>
<accession>A0ABP0CFB4</accession>
<evidence type="ECO:0000256" key="2">
    <source>
        <dbReference type="SAM" id="MobiDB-lite"/>
    </source>
</evidence>
<name>A0ABP0CFB4_9PEZI</name>
<keyword evidence="4" id="KW-1185">Reference proteome</keyword>
<feature type="compositionally biased region" description="Low complexity" evidence="2">
    <location>
        <begin position="165"/>
        <end position="176"/>
    </location>
</feature>
<protein>
    <recommendedName>
        <fullName evidence="5">Pentatricopeptide repeat protein</fullName>
    </recommendedName>
</protein>
<gene>
    <name evidence="3" type="ORF">SEUCBS140593_007468</name>
</gene>
<feature type="compositionally biased region" description="Polar residues" evidence="2">
    <location>
        <begin position="143"/>
        <end position="160"/>
    </location>
</feature>
<evidence type="ECO:0000313" key="3">
    <source>
        <dbReference type="EMBL" id="CAK7230101.1"/>
    </source>
</evidence>
<feature type="coiled-coil region" evidence="1">
    <location>
        <begin position="1044"/>
        <end position="1078"/>
    </location>
</feature>
<proteinExistence type="predicted"/>
<evidence type="ECO:0000313" key="4">
    <source>
        <dbReference type="Proteomes" id="UP001642482"/>
    </source>
</evidence>
<keyword evidence="1" id="KW-0175">Coiled coil</keyword>
<evidence type="ECO:0000256" key="1">
    <source>
        <dbReference type="SAM" id="Coils"/>
    </source>
</evidence>
<evidence type="ECO:0008006" key="5">
    <source>
        <dbReference type="Google" id="ProtNLM"/>
    </source>
</evidence>
<organism evidence="3 4">
    <name type="scientific">Sporothrix eucalyptigena</name>
    <dbReference type="NCBI Taxonomy" id="1812306"/>
    <lineage>
        <taxon>Eukaryota</taxon>
        <taxon>Fungi</taxon>
        <taxon>Dikarya</taxon>
        <taxon>Ascomycota</taxon>
        <taxon>Pezizomycotina</taxon>
        <taxon>Sordariomycetes</taxon>
        <taxon>Sordariomycetidae</taxon>
        <taxon>Ophiostomatales</taxon>
        <taxon>Ophiostomataceae</taxon>
        <taxon>Sporothrix</taxon>
    </lineage>
</organism>
<dbReference type="Proteomes" id="UP001642482">
    <property type="component" value="Unassembled WGS sequence"/>
</dbReference>